<keyword evidence="1" id="KW-0521">NADP</keyword>
<dbReference type="Proteomes" id="UP000184389">
    <property type="component" value="Unassembled WGS sequence"/>
</dbReference>
<dbReference type="SMART" id="SM00858">
    <property type="entry name" value="SAF"/>
    <property type="match status" value="1"/>
</dbReference>
<reference evidence="4 5" key="1">
    <citation type="submission" date="2016-11" db="EMBL/GenBank/DDBJ databases">
        <authorList>
            <person name="Jaros S."/>
            <person name="Januszkiewicz K."/>
            <person name="Wedrychowicz H."/>
        </authorList>
    </citation>
    <scope>NUCLEOTIDE SEQUENCE [LARGE SCALE GENOMIC DNA]</scope>
    <source>
        <strain evidence="4 5">DSM 13106</strain>
    </source>
</reference>
<dbReference type="InterPro" id="IPR013974">
    <property type="entry name" value="SAF"/>
</dbReference>
<dbReference type="PANTHER" id="PTHR37850:SF2">
    <property type="entry name" value="SAF DOMAIN PROTEIN"/>
    <property type="match status" value="1"/>
</dbReference>
<evidence type="ECO:0000259" key="3">
    <source>
        <dbReference type="SMART" id="SM00858"/>
    </source>
</evidence>
<dbReference type="GO" id="GO:0008839">
    <property type="term" value="F:4-hydroxy-tetrahydrodipicolinate reductase"/>
    <property type="evidence" value="ECO:0007669"/>
    <property type="project" value="InterPro"/>
</dbReference>
<keyword evidence="2" id="KW-0560">Oxidoreductase</keyword>
<evidence type="ECO:0000313" key="5">
    <source>
        <dbReference type="Proteomes" id="UP000184389"/>
    </source>
</evidence>
<feature type="domain" description="SAF" evidence="3">
    <location>
        <begin position="345"/>
        <end position="411"/>
    </location>
</feature>
<dbReference type="Gene3D" id="3.40.50.720">
    <property type="entry name" value="NAD(P)-binding Rossmann-like Domain"/>
    <property type="match status" value="1"/>
</dbReference>
<dbReference type="EMBL" id="FQXR01000004">
    <property type="protein sequence ID" value="SHH73243.1"/>
    <property type="molecule type" value="Genomic_DNA"/>
</dbReference>
<dbReference type="OrthoDB" id="9777844at2"/>
<evidence type="ECO:0000313" key="4">
    <source>
        <dbReference type="EMBL" id="SHH73243.1"/>
    </source>
</evidence>
<dbReference type="PANTHER" id="PTHR37850">
    <property type="entry name" value="STRU PROTEIN"/>
    <property type="match status" value="1"/>
</dbReference>
<gene>
    <name evidence="4" type="ORF">SAMN02745180_00858</name>
</gene>
<organism evidence="4 5">
    <name type="scientific">Sporanaerobacter acetigenes DSM 13106</name>
    <dbReference type="NCBI Taxonomy" id="1123281"/>
    <lineage>
        <taxon>Bacteria</taxon>
        <taxon>Bacillati</taxon>
        <taxon>Bacillota</taxon>
        <taxon>Tissierellia</taxon>
        <taxon>Tissierellales</taxon>
        <taxon>Sporanaerobacteraceae</taxon>
        <taxon>Sporanaerobacter</taxon>
    </lineage>
</organism>
<dbReference type="GO" id="GO:0009089">
    <property type="term" value="P:lysine biosynthetic process via diaminopimelate"/>
    <property type="evidence" value="ECO:0007669"/>
    <property type="project" value="InterPro"/>
</dbReference>
<evidence type="ECO:0000256" key="2">
    <source>
        <dbReference type="ARBA" id="ARBA00023002"/>
    </source>
</evidence>
<dbReference type="SUPFAM" id="SSF51735">
    <property type="entry name" value="NAD(P)-binding Rossmann-fold domains"/>
    <property type="match status" value="1"/>
</dbReference>
<dbReference type="InterPro" id="IPR000846">
    <property type="entry name" value="DapB_N"/>
</dbReference>
<name>A0A1M5VE85_9FIRM</name>
<dbReference type="AlphaFoldDB" id="A0A1M5VE85"/>
<dbReference type="STRING" id="1123281.SAMN02745180_00858"/>
<sequence length="435" mass="47660">MLRMNRVLKELSEQNESIKVAIIGAGKMGRGLVNQMSRIKGMIPSIVVNRNVEKAIYALELAGIRKEDIAVSNSVSETNAFIEKGKYVVSEYIDVAVKANEIQAVVDATGVPEAGAEIAMAAIKNHKHIIMLNVEADSVVGPILYRYAKEEGVVYTGTAGDEPGAAIELYDFAVGLGFEVLAMGKGKNNPVDFSANPDTVYKEAIKKELKPNMLAGFIDGTNTMIELNCMGNATGFVPDIRGCHGIESNINDLKDHLRLKKDGGVLESFYIVDYVRGIAPGVYLLFTTDLEEIHSQLEYLKMGSGPNYLLYRPYHLTSLETPFTIYNACVNNESTIAPICGAVADTITVAKKDLKAGDTLDGIGGYTVYGSLEKYEIAKSENLVPIGLINDRTVVTRNVKKGEFITYDMIDLDESTLLYELRQKQEKCKNMSKIL</sequence>
<dbReference type="InterPro" id="IPR036291">
    <property type="entry name" value="NAD(P)-bd_dom_sf"/>
</dbReference>
<dbReference type="Pfam" id="PF21135">
    <property type="entry name" value="DRL_cat"/>
    <property type="match status" value="1"/>
</dbReference>
<keyword evidence="5" id="KW-1185">Reference proteome</keyword>
<dbReference type="CDD" id="cd11616">
    <property type="entry name" value="SAF_DH_OX_like"/>
    <property type="match status" value="1"/>
</dbReference>
<proteinExistence type="predicted"/>
<dbReference type="Pfam" id="PF08666">
    <property type="entry name" value="SAF"/>
    <property type="match status" value="1"/>
</dbReference>
<accession>A0A1M5VE85</accession>
<dbReference type="Pfam" id="PF01113">
    <property type="entry name" value="DapB_N"/>
    <property type="match status" value="1"/>
</dbReference>
<evidence type="ECO:0000256" key="1">
    <source>
        <dbReference type="ARBA" id="ARBA00022857"/>
    </source>
</evidence>
<protein>
    <submittedName>
        <fullName evidence="4">Predicted homoserine dehydrogenase, contains C-terminal SAF domain</fullName>
    </submittedName>
</protein>
<dbReference type="InterPro" id="IPR048423">
    <property type="entry name" value="DRL_cat"/>
</dbReference>